<feature type="compositionally biased region" description="Basic and acidic residues" evidence="1">
    <location>
        <begin position="77"/>
        <end position="87"/>
    </location>
</feature>
<feature type="region of interest" description="Disordered" evidence="1">
    <location>
        <begin position="57"/>
        <end position="91"/>
    </location>
</feature>
<keyword evidence="3" id="KW-1185">Reference proteome</keyword>
<protein>
    <submittedName>
        <fullName evidence="2">Uncharacterized protein</fullName>
    </submittedName>
</protein>
<dbReference type="EMBL" id="CAUYUJ010016809">
    <property type="protein sequence ID" value="CAK0869017.1"/>
    <property type="molecule type" value="Genomic_DNA"/>
</dbReference>
<gene>
    <name evidence="2" type="ORF">PCOR1329_LOCUS55513</name>
</gene>
<feature type="non-terminal residue" evidence="2">
    <location>
        <position position="1"/>
    </location>
</feature>
<feature type="non-terminal residue" evidence="2">
    <location>
        <position position="133"/>
    </location>
</feature>
<name>A0ABN9VAN0_9DINO</name>
<sequence>HLEEWAGEVKEEAEEVCAFGKFATRGAVRFKTEESMWMFFDSAAGKKHFHARGETIYANPHGLRDPNPKTTAVQKGTDAKKQIDTNHSKGRVRWKDRRVAERVKGEGKMKLMGEAEGQDEDGEKMEIERCVDD</sequence>
<accession>A0ABN9VAN0</accession>
<evidence type="ECO:0000256" key="1">
    <source>
        <dbReference type="SAM" id="MobiDB-lite"/>
    </source>
</evidence>
<evidence type="ECO:0000313" key="2">
    <source>
        <dbReference type="EMBL" id="CAK0869017.1"/>
    </source>
</evidence>
<dbReference type="Proteomes" id="UP001189429">
    <property type="component" value="Unassembled WGS sequence"/>
</dbReference>
<reference evidence="2" key="1">
    <citation type="submission" date="2023-10" db="EMBL/GenBank/DDBJ databases">
        <authorList>
            <person name="Chen Y."/>
            <person name="Shah S."/>
            <person name="Dougan E. K."/>
            <person name="Thang M."/>
            <person name="Chan C."/>
        </authorList>
    </citation>
    <scope>NUCLEOTIDE SEQUENCE [LARGE SCALE GENOMIC DNA]</scope>
</reference>
<evidence type="ECO:0000313" key="3">
    <source>
        <dbReference type="Proteomes" id="UP001189429"/>
    </source>
</evidence>
<feature type="region of interest" description="Disordered" evidence="1">
    <location>
        <begin position="106"/>
        <end position="133"/>
    </location>
</feature>
<feature type="compositionally biased region" description="Basic and acidic residues" evidence="1">
    <location>
        <begin position="124"/>
        <end position="133"/>
    </location>
</feature>
<comment type="caution">
    <text evidence="2">The sequence shown here is derived from an EMBL/GenBank/DDBJ whole genome shotgun (WGS) entry which is preliminary data.</text>
</comment>
<organism evidence="2 3">
    <name type="scientific">Prorocentrum cordatum</name>
    <dbReference type="NCBI Taxonomy" id="2364126"/>
    <lineage>
        <taxon>Eukaryota</taxon>
        <taxon>Sar</taxon>
        <taxon>Alveolata</taxon>
        <taxon>Dinophyceae</taxon>
        <taxon>Prorocentrales</taxon>
        <taxon>Prorocentraceae</taxon>
        <taxon>Prorocentrum</taxon>
    </lineage>
</organism>
<proteinExistence type="predicted"/>